<dbReference type="DNASU" id="5740130"/>
<evidence type="ECO:0000313" key="5">
    <source>
        <dbReference type="Proteomes" id="UP000000803"/>
    </source>
</evidence>
<dbReference type="InterPro" id="IPR039932">
    <property type="entry name" value="Spink4-like"/>
</dbReference>
<reference evidence="3 5" key="2">
    <citation type="journal article" date="2002" name="Genome Biol.">
        <title>Finishing a whole-genome shotgun: release 3 of the Drosophila melanogaster euchromatic genome sequence.</title>
        <authorList>
            <person name="Celniker S.E."/>
            <person name="Wheeler D.A."/>
            <person name="Kronmiller B."/>
            <person name="Carlson J.W."/>
            <person name="Halpern A."/>
            <person name="Patel S."/>
            <person name="Adams M."/>
            <person name="Champe M."/>
            <person name="Dugan S.P."/>
            <person name="Frise E."/>
            <person name="Hodgson A."/>
            <person name="George R.A."/>
            <person name="Hoskins R.A."/>
            <person name="Laverty T."/>
            <person name="Muzny D.M."/>
            <person name="Nelson C.R."/>
            <person name="Pacleb J.M."/>
            <person name="Park S."/>
            <person name="Pfeiffer B.D."/>
            <person name="Richards S."/>
            <person name="Sodergren E.J."/>
            <person name="Svirskas R."/>
            <person name="Tabor P.E."/>
            <person name="Wan K."/>
            <person name="Stapleton M."/>
            <person name="Sutton G.G."/>
            <person name="Venter C."/>
            <person name="Weinstock G."/>
            <person name="Scherer S.E."/>
            <person name="Myers E.W."/>
            <person name="Gibbs R.A."/>
            <person name="Rubin G.M."/>
        </authorList>
    </citation>
    <scope>NUCLEOTIDE SEQUENCE [LARGE SCALE GENOMIC DNA]</scope>
    <source>
        <strain evidence="5">Berkeley</strain>
    </source>
</reference>
<dbReference type="ExpressionAtlas" id="A8JNG6">
    <property type="expression patterns" value="baseline and differential"/>
</dbReference>
<dbReference type="Gene3D" id="3.30.60.30">
    <property type="match status" value="1"/>
</dbReference>
<dbReference type="GeneID" id="5740130"/>
<dbReference type="GO" id="GO:0004867">
    <property type="term" value="F:serine-type endopeptidase inhibitor activity"/>
    <property type="evidence" value="ECO:0007669"/>
    <property type="project" value="InterPro"/>
</dbReference>
<dbReference type="RefSeq" id="NP_001097457.1">
    <property type="nucleotide sequence ID" value="NM_001103987.2"/>
</dbReference>
<dbReference type="OMA" id="IDCFGRC"/>
<feature type="signal peptide" evidence="1">
    <location>
        <begin position="1"/>
        <end position="20"/>
    </location>
</feature>
<dbReference type="InterPro" id="IPR002350">
    <property type="entry name" value="Kazal_dom"/>
</dbReference>
<sequence length="133" mass="14493">MCINWHPIFIFACLSQLGAAQEPLIFETSRSPWNNAAATTSIPISPTSANLVLVNNVRIPGGLTPFVPAPAPTKEFLNCFGNCPTTSQYNPICGSNMQLYMNEEKFNCARFCGADIQIVRRGSCEGLFAMTRG</sequence>
<dbReference type="SMART" id="SM00280">
    <property type="entry name" value="KAZAL"/>
    <property type="match status" value="1"/>
</dbReference>
<dbReference type="VEuPathDB" id="VectorBase:FBgn0085483"/>
<reference evidence="3 5" key="5">
    <citation type="journal article" date="2002" name="Genome Biol.">
        <title>Heterochromatic sequences in a Drosophila whole-genome shotgun assembly.</title>
        <authorList>
            <person name="Hoskins R.A."/>
            <person name="Smith C.D."/>
            <person name="Carlson J.W."/>
            <person name="Carvalho A.B."/>
            <person name="Halpern A."/>
            <person name="Kaminker J.S."/>
            <person name="Kennedy C."/>
            <person name="Mungall C.J."/>
            <person name="Sullivan B.A."/>
            <person name="Sutton G.G."/>
            <person name="Yasuhara J.C."/>
            <person name="Wakimoto B.T."/>
            <person name="Myers E.W."/>
            <person name="Celniker S.E."/>
            <person name="Rubin G.M."/>
            <person name="Karpen G.H."/>
        </authorList>
    </citation>
    <scope>NUCLEOTIDE SEQUENCE [LARGE SCALE GENOMIC DNA]</scope>
    <source>
        <strain evidence="5">Berkeley</strain>
    </source>
</reference>
<dbReference type="OrthoDB" id="126772at2759"/>
<dbReference type="HOGENOM" id="CLU_1908860_0_0_1"/>
<dbReference type="FunCoup" id="A8JNG6">
    <property type="interactions" value="1"/>
</dbReference>
<reference evidence="3 5" key="7">
    <citation type="journal article" date="2007" name="Science">
        <title>The Release 5.1 annotation of Drosophila melanogaster heterochromatin.</title>
        <authorList>
            <person name="Smith C.D."/>
            <person name="Shu S."/>
            <person name="Mungall C.J."/>
            <person name="Karpen G.H."/>
        </authorList>
    </citation>
    <scope>NUCLEOTIDE SEQUENCE [LARGE SCALE GENOMIC DNA]</scope>
    <source>
        <strain evidence="5">Berkeley</strain>
    </source>
</reference>
<protein>
    <recommendedName>
        <fullName evidence="2">Kazal-like domain-containing protein</fullName>
    </recommendedName>
</protein>
<name>A8JNG6_DROME</name>
<accession>A8JNG6</accession>
<reference evidence="3 5" key="4">
    <citation type="journal article" date="2002" name="Genome Biol.">
        <title>The transposable elements of the Drosophila melanogaster euchromatin: a genomics perspective.</title>
        <authorList>
            <person name="Kaminker J.S."/>
            <person name="Bergman C.M."/>
            <person name="Kronmiller B."/>
            <person name="Carlson J."/>
            <person name="Svirskas R."/>
            <person name="Patel S."/>
            <person name="Frise E."/>
            <person name="Wheeler D.A."/>
            <person name="Lewis S.E."/>
            <person name="Rubin G.M."/>
            <person name="Ashburner M."/>
            <person name="Celniker S.E."/>
        </authorList>
    </citation>
    <scope>NUCLEOTIDE SEQUENCE [LARGE SCALE GENOMIC DNA]</scope>
    <source>
        <strain evidence="5">Berkeley</strain>
    </source>
</reference>
<dbReference type="PROSITE" id="PS51465">
    <property type="entry name" value="KAZAL_2"/>
    <property type="match status" value="1"/>
</dbReference>
<dbReference type="AGR" id="FB:FBgn0085483"/>
<dbReference type="KEGG" id="dme:Dmel_CG34454"/>
<dbReference type="InParanoid" id="A8JNG6"/>
<dbReference type="SUPFAM" id="SSF100895">
    <property type="entry name" value="Kazal-type serine protease inhibitors"/>
    <property type="match status" value="1"/>
</dbReference>
<keyword evidence="5" id="KW-1185">Reference proteome</keyword>
<keyword evidence="1" id="KW-0732">Signal</keyword>
<dbReference type="UCSC" id="CG34454-RA">
    <property type="organism name" value="d. melanogaster"/>
</dbReference>
<reference evidence="3 5" key="3">
    <citation type="journal article" date="2002" name="Genome Biol.">
        <title>Annotation of the Drosophila melanogaster euchromatic genome: a systematic review.</title>
        <authorList>
            <person name="Misra S."/>
            <person name="Crosby M.A."/>
            <person name="Mungall C.J."/>
            <person name="Matthews B.B."/>
            <person name="Campbell K.S."/>
            <person name="Hradecky P."/>
            <person name="Huang Y."/>
            <person name="Kaminker J.S."/>
            <person name="Millburn G.H."/>
            <person name="Prochnik S.E."/>
            <person name="Smith C.D."/>
            <person name="Tupy J.L."/>
            <person name="Whitfied E.J."/>
            <person name="Bayraktaroglu L."/>
            <person name="Berman B.P."/>
            <person name="Bettencourt B.R."/>
            <person name="Celniker S.E."/>
            <person name="de Grey A.D."/>
            <person name="Drysdale R.A."/>
            <person name="Harris N.L."/>
            <person name="Richter J."/>
            <person name="Russo S."/>
            <person name="Schroeder A.J."/>
            <person name="Shu S.Q."/>
            <person name="Stapleton M."/>
            <person name="Yamada C."/>
            <person name="Ashburner M."/>
            <person name="Gelbart W.M."/>
            <person name="Rubin G.M."/>
            <person name="Lewis S.E."/>
        </authorList>
    </citation>
    <scope>GENOME REANNOTATION</scope>
    <source>
        <strain evidence="5">Berkeley</strain>
    </source>
</reference>
<dbReference type="GlyGen" id="A8JNG6">
    <property type="glycosylation" value="1 site"/>
</dbReference>
<dbReference type="eggNOG" id="ENOG502TB6I">
    <property type="taxonomic scope" value="Eukaryota"/>
</dbReference>
<organism evidence="3 5">
    <name type="scientific">Drosophila melanogaster</name>
    <name type="common">Fruit fly</name>
    <dbReference type="NCBI Taxonomy" id="7227"/>
    <lineage>
        <taxon>Eukaryota</taxon>
        <taxon>Metazoa</taxon>
        <taxon>Ecdysozoa</taxon>
        <taxon>Arthropoda</taxon>
        <taxon>Hexapoda</taxon>
        <taxon>Insecta</taxon>
        <taxon>Pterygota</taxon>
        <taxon>Neoptera</taxon>
        <taxon>Endopterygota</taxon>
        <taxon>Diptera</taxon>
        <taxon>Brachycera</taxon>
        <taxon>Muscomorpha</taxon>
        <taxon>Ephydroidea</taxon>
        <taxon>Drosophilidae</taxon>
        <taxon>Drosophila</taxon>
        <taxon>Sophophora</taxon>
    </lineage>
</organism>
<reference evidence="3 5" key="10">
    <citation type="journal article" date="2015" name="G3 (Bethesda)">
        <title>Gene Model Annotations for Drosophila melanogaster: The Rule-Benders.</title>
        <authorList>
            <consortium name="FlyBase Consortium"/>
            <person name="Crosby M.A."/>
            <person name="Gramates L.S."/>
            <person name="Dos Santos G."/>
            <person name="Matthews B.B."/>
            <person name="St Pierre S.E."/>
            <person name="Zhou P."/>
            <person name="Schroeder A.J."/>
            <person name="Falls K."/>
            <person name="Emmert D.B."/>
            <person name="Russo S.M."/>
            <person name="Gelbart W.M."/>
            <person name="null"/>
        </authorList>
    </citation>
    <scope>NUCLEOTIDE SEQUENCE [LARGE SCALE GENOMIC DNA]</scope>
    <source>
        <strain evidence="5">Berkeley</strain>
    </source>
</reference>
<reference evidence="3 5" key="11">
    <citation type="journal article" date="2015" name="Genome Res.">
        <title>The Release 6 reference sequence of the Drosophila melanogaster genome.</title>
        <authorList>
            <person name="Hoskins R.A."/>
            <person name="Carlson J.W."/>
            <person name="Wan K.H."/>
            <person name="Park S."/>
            <person name="Mendez I."/>
            <person name="Galle S.E."/>
            <person name="Booth B.W."/>
            <person name="Pfeiffer B.D."/>
            <person name="George R.A."/>
            <person name="Svirskas R."/>
            <person name="Krzywinski M."/>
            <person name="Schein J."/>
            <person name="Accardo M.C."/>
            <person name="Damia E."/>
            <person name="Messina G."/>
            <person name="Mendez-Lago M."/>
            <person name="de Pablos B."/>
            <person name="Demakova O.V."/>
            <person name="Andreyeva E.N."/>
            <person name="Boldyreva L.V."/>
            <person name="Marra M."/>
            <person name="Carvalho A.B."/>
            <person name="Dimitri P."/>
            <person name="Villasante A."/>
            <person name="Zhimulev I.F."/>
            <person name="Rubin G.M."/>
            <person name="Karpen G.H."/>
            <person name="Celniker S.E."/>
        </authorList>
    </citation>
    <scope>NUCLEOTIDE SEQUENCE [LARGE SCALE GENOMIC DNA]</scope>
    <source>
        <strain evidence="5">Berkeley</strain>
    </source>
</reference>
<dbReference type="InterPro" id="IPR036058">
    <property type="entry name" value="Kazal_dom_sf"/>
</dbReference>
<dbReference type="CDD" id="cd00104">
    <property type="entry name" value="KAZAL_FS"/>
    <property type="match status" value="1"/>
</dbReference>
<dbReference type="AlphaFoldDB" id="A8JNG6"/>
<evidence type="ECO:0000259" key="2">
    <source>
        <dbReference type="PROSITE" id="PS51465"/>
    </source>
</evidence>
<reference evidence="3 5" key="6">
    <citation type="journal article" date="2005" name="PLoS Comput. Biol.">
        <title>Combined evidence annotation of transposable elements in genome sequences.</title>
        <authorList>
            <person name="Quesneville H."/>
            <person name="Bergman C.M."/>
            <person name="Andrieu O."/>
            <person name="Autard D."/>
            <person name="Nouaud D."/>
            <person name="Ashburner M."/>
            <person name="Anxolabehere D."/>
        </authorList>
    </citation>
    <scope>NUCLEOTIDE SEQUENCE [LARGE SCALE GENOMIC DNA]</scope>
    <source>
        <strain evidence="5">Berkeley</strain>
    </source>
</reference>
<proteinExistence type="predicted"/>
<evidence type="ECO:0000256" key="1">
    <source>
        <dbReference type="SAM" id="SignalP"/>
    </source>
</evidence>
<dbReference type="PANTHER" id="PTHR21179:SF1">
    <property type="entry name" value="KAZ1-TYPE SERINE PROTEASE INHIBITOR-LIKE PROTEIN TYPE EPSILON-RELATED"/>
    <property type="match status" value="1"/>
</dbReference>
<dbReference type="PANTHER" id="PTHR21179">
    <property type="entry name" value="SERINE-TYPE ENDOPEPTIDASE INHIBITOR"/>
    <property type="match status" value="1"/>
</dbReference>
<reference evidence="3 5" key="8">
    <citation type="journal article" date="2007" name="Science">
        <title>Sequence finishing and mapping of Drosophila melanogaster heterochromatin.</title>
        <authorList>
            <person name="Hoskins R.A."/>
            <person name="Carlson J.W."/>
            <person name="Kennedy C."/>
            <person name="Acevedo D."/>
            <person name="Evans-Holm M."/>
            <person name="Frise E."/>
            <person name="Wan K.H."/>
            <person name="Park S."/>
            <person name="Mendez-Lago M."/>
            <person name="Rossi F."/>
            <person name="Villasante A."/>
            <person name="Dimitri P."/>
            <person name="Karpen G.H."/>
            <person name="Celniker S.E."/>
        </authorList>
    </citation>
    <scope>NUCLEOTIDE SEQUENCE [LARGE SCALE GENOMIC DNA]</scope>
    <source>
        <strain evidence="5">Berkeley</strain>
    </source>
</reference>
<feature type="chain" id="PRO_5002722576" description="Kazal-like domain-containing protein" evidence="1">
    <location>
        <begin position="21"/>
        <end position="133"/>
    </location>
</feature>
<feature type="domain" description="Kazal-like" evidence="2">
    <location>
        <begin position="73"/>
        <end position="126"/>
    </location>
</feature>
<dbReference type="Proteomes" id="UP000000803">
    <property type="component" value="Chromosome 3L"/>
</dbReference>
<dbReference type="Bgee" id="FBgn0085483">
    <property type="expression patterns" value="Expressed in epithelial cell in body wall and 38 other cell types or tissues"/>
</dbReference>
<dbReference type="SMR" id="A8JNG6"/>
<dbReference type="EMBL" id="AE014296">
    <property type="protein sequence ID" value="ABW08422.1"/>
    <property type="molecule type" value="Genomic_DNA"/>
</dbReference>
<dbReference type="Pfam" id="PF00050">
    <property type="entry name" value="Kazal_1"/>
    <property type="match status" value="1"/>
</dbReference>
<evidence type="ECO:0000313" key="3">
    <source>
        <dbReference type="EMBL" id="ABW08422.1"/>
    </source>
</evidence>
<evidence type="ECO:0000313" key="4">
    <source>
        <dbReference type="FlyBase" id="FBgn0085483"/>
    </source>
</evidence>
<reference evidence="3 5" key="9">
    <citation type="journal article" date="2015" name="G3 (Bethesda)">
        <title>Gene Model Annotations for Drosophila melanogaster: Impact of High-Throughput Data.</title>
        <authorList>
            <consortium name="FlyBase Consortium"/>
            <person name="Matthews B.B."/>
            <person name="Dos Santos G."/>
            <person name="Crosby M.A."/>
            <person name="Emmert D.B."/>
            <person name="St Pierre S.E."/>
            <person name="Gramates L.S."/>
            <person name="Zhou P."/>
            <person name="Schroeder A.J."/>
            <person name="Falls K."/>
            <person name="Strelets V."/>
            <person name="Russo S.M."/>
            <person name="Gelbart W.M."/>
            <person name="null"/>
        </authorList>
    </citation>
    <scope>NUCLEOTIDE SEQUENCE [LARGE SCALE GENOMIC DNA]</scope>
    <source>
        <strain evidence="5">Berkeley</strain>
    </source>
</reference>
<dbReference type="FlyBase" id="FBgn0085483">
    <property type="gene designation" value="CG34454"/>
</dbReference>
<dbReference type="PaxDb" id="7227-FBpp0111672"/>
<reference evidence="3 5" key="1">
    <citation type="journal article" date="2000" name="Science">
        <title>The genome sequence of Drosophila melanogaster.</title>
        <authorList>
            <person name="Adams M.D."/>
            <person name="Celniker S.E."/>
            <person name="Holt R.A."/>
            <person name="Evans C.A."/>
            <person name="Gocayne J.D."/>
            <person name="Amanatides P.G."/>
            <person name="Scherer S.E."/>
            <person name="Li P.W."/>
            <person name="Hoskins R.A."/>
            <person name="Galle R.F."/>
            <person name="George R.A."/>
            <person name="Lewis S.E."/>
            <person name="Richards S."/>
            <person name="Ashburner M."/>
            <person name="Henderson S.N."/>
            <person name="Sutton G.G."/>
            <person name="Wortman J.R."/>
            <person name="Yandell M.D."/>
            <person name="Zhang Q."/>
            <person name="Chen L.X."/>
            <person name="Brandon R.C."/>
            <person name="Rogers Y.H."/>
            <person name="Blazej R.G."/>
            <person name="Champe M."/>
            <person name="Pfeiffer B.D."/>
            <person name="Wan K.H."/>
            <person name="Doyle C."/>
            <person name="Baxter E.G."/>
            <person name="Helt G."/>
            <person name="Nelson C.R."/>
            <person name="Gabor G.L."/>
            <person name="Abril J.F."/>
            <person name="Agbayani A."/>
            <person name="An H.J."/>
            <person name="Andrews-Pfannkoch C."/>
            <person name="Baldwin D."/>
            <person name="Ballew R.M."/>
            <person name="Basu A."/>
            <person name="Baxendale J."/>
            <person name="Bayraktaroglu L."/>
            <person name="Beasley E.M."/>
            <person name="Beeson K.Y."/>
            <person name="Benos P.V."/>
            <person name="Berman B.P."/>
            <person name="Bhandari D."/>
            <person name="Bolshakov S."/>
            <person name="Borkova D."/>
            <person name="Botchan M.R."/>
            <person name="Bouck J."/>
            <person name="Brokstein P."/>
            <person name="Brottier P."/>
            <person name="Burtis K.C."/>
            <person name="Busam D.A."/>
            <person name="Butler H."/>
            <person name="Cadieu E."/>
            <person name="Center A."/>
            <person name="Chandra I."/>
            <person name="Cherry J.M."/>
            <person name="Cawley S."/>
            <person name="Dahlke C."/>
            <person name="Davenport L.B."/>
            <person name="Davies P."/>
            <person name="de Pablos B."/>
            <person name="Delcher A."/>
            <person name="Deng Z."/>
            <person name="Mays A.D."/>
            <person name="Dew I."/>
            <person name="Dietz S.M."/>
            <person name="Dodson K."/>
            <person name="Doup L.E."/>
            <person name="Downes M."/>
            <person name="Dugan-Rocha S."/>
            <person name="Dunkov B.C."/>
            <person name="Dunn P."/>
            <person name="Durbin K.J."/>
            <person name="Evangelista C.C."/>
            <person name="Ferraz C."/>
            <person name="Ferriera S."/>
            <person name="Fleischmann W."/>
            <person name="Fosler C."/>
            <person name="Gabrielian A.E."/>
            <person name="Garg N.S."/>
            <person name="Gelbart W.M."/>
            <person name="Glasser K."/>
            <person name="Glodek A."/>
            <person name="Gong F."/>
            <person name="Gorrell J.H."/>
            <person name="Gu Z."/>
            <person name="Guan P."/>
            <person name="Harris M."/>
            <person name="Harris N.L."/>
            <person name="Harvey D."/>
            <person name="Heiman T.J."/>
            <person name="Hernandez J.R."/>
            <person name="Houck J."/>
            <person name="Hostin D."/>
            <person name="Houston K.A."/>
            <person name="Howland T.J."/>
            <person name="Wei M.H."/>
            <person name="Ibegwam C."/>
            <person name="Jalali M."/>
            <person name="Kalush F."/>
            <person name="Karpen G.H."/>
            <person name="Ke Z."/>
            <person name="Kennison J.A."/>
            <person name="Ketchum K.A."/>
            <person name="Kimmel B.E."/>
            <person name="Kodira C.D."/>
            <person name="Kraft C."/>
            <person name="Kravitz S."/>
            <person name="Kulp D."/>
            <person name="Lai Z."/>
            <person name="Lasko P."/>
            <person name="Lei Y."/>
            <person name="Levitsky A.A."/>
            <person name="Li J."/>
            <person name="Li Z."/>
            <person name="Liang Y."/>
            <person name="Lin X."/>
            <person name="Liu X."/>
            <person name="Mattei B."/>
            <person name="McIntosh T.C."/>
            <person name="McLeod M.P."/>
            <person name="McPherson D."/>
            <person name="Merkulov G."/>
            <person name="Milshina N.V."/>
            <person name="Mobarry C."/>
            <person name="Morris J."/>
            <person name="Moshrefi A."/>
            <person name="Mount S.M."/>
            <person name="Moy M."/>
            <person name="Murphy B."/>
            <person name="Murphy L."/>
            <person name="Muzny D.M."/>
            <person name="Nelson D.L."/>
            <person name="Nelson D.R."/>
            <person name="Nelson K.A."/>
            <person name="Nixon K."/>
            <person name="Nusskern D.R."/>
            <person name="Pacleb J.M."/>
            <person name="Palazzolo M."/>
            <person name="Pittman G.S."/>
            <person name="Pan S."/>
            <person name="Pollard J."/>
            <person name="Puri V."/>
            <person name="Reese M.G."/>
            <person name="Reinert K."/>
            <person name="Remington K."/>
            <person name="Saunders R.D."/>
            <person name="Scheeler F."/>
            <person name="Shen H."/>
            <person name="Shue B.C."/>
            <person name="Siden-Kiamos I."/>
            <person name="Simpson M."/>
            <person name="Skupski M.P."/>
            <person name="Smith T."/>
            <person name="Spier E."/>
            <person name="Spradling A.C."/>
            <person name="Stapleton M."/>
            <person name="Strong R."/>
            <person name="Sun E."/>
            <person name="Svirskas R."/>
            <person name="Tector C."/>
            <person name="Turner R."/>
            <person name="Venter E."/>
            <person name="Wang A.H."/>
            <person name="Wang X."/>
            <person name="Wang Z.Y."/>
            <person name="Wassarman D.A."/>
            <person name="Weinstock G.M."/>
            <person name="Weissenbach J."/>
            <person name="Williams S.M."/>
            <person name="WoodageT"/>
            <person name="Worley K.C."/>
            <person name="Wu D."/>
            <person name="Yang S."/>
            <person name="Yao Q.A."/>
            <person name="Ye J."/>
            <person name="Yeh R.F."/>
            <person name="Zaveri J.S."/>
            <person name="Zhan M."/>
            <person name="Zhang G."/>
            <person name="Zhao Q."/>
            <person name="Zheng L."/>
            <person name="Zheng X.H."/>
            <person name="Zhong F.N."/>
            <person name="Zhong W."/>
            <person name="Zhou X."/>
            <person name="Zhu S."/>
            <person name="Zhu X."/>
            <person name="Smith H.O."/>
            <person name="Gibbs R.A."/>
            <person name="Myers E.W."/>
            <person name="Rubin G.M."/>
            <person name="Venter J.C."/>
        </authorList>
    </citation>
    <scope>NUCLEOTIDE SEQUENCE [LARGE SCALE GENOMIC DNA]</scope>
    <source>
        <strain evidence="5">Berkeley</strain>
    </source>
</reference>
<dbReference type="BioGRID-ORCS" id="5740130">
    <property type="hits" value="0 hits in 1 CRISPR screen"/>
</dbReference>
<gene>
    <name evidence="3" type="primary">Dmel\CG34454</name>
    <name evidence="3" type="synonym">CG34018</name>
    <name evidence="3 4" type="ORF">CG34454</name>
    <name evidence="3" type="ORF">Dmel_CG34454</name>
</gene>
<dbReference type="PhylomeDB" id="A8JNG6"/>